<gene>
    <name evidence="2" type="ORF">EDD18DRAFT_1154282</name>
</gene>
<dbReference type="InterPro" id="IPR011993">
    <property type="entry name" value="PH-like_dom_sf"/>
</dbReference>
<evidence type="ECO:0000313" key="2">
    <source>
        <dbReference type="EMBL" id="KAK0498895.1"/>
    </source>
</evidence>
<reference evidence="2" key="1">
    <citation type="submission" date="2023-06" db="EMBL/GenBank/DDBJ databases">
        <authorList>
            <consortium name="Lawrence Berkeley National Laboratory"/>
            <person name="Ahrendt S."/>
            <person name="Sahu N."/>
            <person name="Indic B."/>
            <person name="Wong-Bajracharya J."/>
            <person name="Merenyi Z."/>
            <person name="Ke H.-M."/>
            <person name="Monk M."/>
            <person name="Kocsube S."/>
            <person name="Drula E."/>
            <person name="Lipzen A."/>
            <person name="Balint B."/>
            <person name="Henrissat B."/>
            <person name="Andreopoulos B."/>
            <person name="Martin F.M."/>
            <person name="Harder C.B."/>
            <person name="Rigling D."/>
            <person name="Ford K.L."/>
            <person name="Foster G.D."/>
            <person name="Pangilinan J."/>
            <person name="Papanicolaou A."/>
            <person name="Barry K."/>
            <person name="LaButti K."/>
            <person name="Viragh M."/>
            <person name="Koriabine M."/>
            <person name="Yan M."/>
            <person name="Riley R."/>
            <person name="Champramary S."/>
            <person name="Plett K.L."/>
            <person name="Tsai I.J."/>
            <person name="Slot J."/>
            <person name="Sipos G."/>
            <person name="Plett J."/>
            <person name="Nagy L.G."/>
            <person name="Grigoriev I.V."/>
        </authorList>
    </citation>
    <scope>NUCLEOTIDE SEQUENCE</scope>
    <source>
        <strain evidence="2">HWK02</strain>
    </source>
</reference>
<sequence length="225" mass="25478">MPILSIEATRCSHEGSTCGVGYMVDFYCHFPLCSVTAMSIVQHSPASRYTPLCMTNSPVKIYHTHSASTEWKYYGHRGVLVFGKESFATKDDEFSFKLFLCDDEGTWRTLWVFKLDGKGFDYRVDNLPSFHWFHGLTRKFGILFEDDDDAGVFARVICERHTRTSASPVSFESDSGRRLKAKTLGSSSVVSLQLSIKPSLIRRSSMAASNFGKKSIPRLWRSKRS</sequence>
<dbReference type="PROSITE" id="PS50229">
    <property type="entry name" value="WH1"/>
    <property type="match status" value="1"/>
</dbReference>
<evidence type="ECO:0000313" key="3">
    <source>
        <dbReference type="Proteomes" id="UP001175228"/>
    </source>
</evidence>
<dbReference type="AlphaFoldDB" id="A0AA39Q9U0"/>
<dbReference type="EMBL" id="JAUEPU010000010">
    <property type="protein sequence ID" value="KAK0498895.1"/>
    <property type="molecule type" value="Genomic_DNA"/>
</dbReference>
<feature type="domain" description="WH1" evidence="1">
    <location>
        <begin position="46"/>
        <end position="164"/>
    </location>
</feature>
<organism evidence="2 3">
    <name type="scientific">Armillaria luteobubalina</name>
    <dbReference type="NCBI Taxonomy" id="153913"/>
    <lineage>
        <taxon>Eukaryota</taxon>
        <taxon>Fungi</taxon>
        <taxon>Dikarya</taxon>
        <taxon>Basidiomycota</taxon>
        <taxon>Agaricomycotina</taxon>
        <taxon>Agaricomycetes</taxon>
        <taxon>Agaricomycetidae</taxon>
        <taxon>Agaricales</taxon>
        <taxon>Marasmiineae</taxon>
        <taxon>Physalacriaceae</taxon>
        <taxon>Armillaria</taxon>
    </lineage>
</organism>
<accession>A0AA39Q9U0</accession>
<dbReference type="Gene3D" id="2.30.29.30">
    <property type="entry name" value="Pleckstrin-homology domain (PH domain)/Phosphotyrosine-binding domain (PTB)"/>
    <property type="match status" value="1"/>
</dbReference>
<comment type="caution">
    <text evidence="2">The sequence shown here is derived from an EMBL/GenBank/DDBJ whole genome shotgun (WGS) entry which is preliminary data.</text>
</comment>
<dbReference type="InterPro" id="IPR000697">
    <property type="entry name" value="WH1/EVH1_dom"/>
</dbReference>
<dbReference type="SUPFAM" id="SSF50729">
    <property type="entry name" value="PH domain-like"/>
    <property type="match status" value="1"/>
</dbReference>
<dbReference type="Proteomes" id="UP001175228">
    <property type="component" value="Unassembled WGS sequence"/>
</dbReference>
<proteinExistence type="predicted"/>
<name>A0AA39Q9U0_9AGAR</name>
<protein>
    <recommendedName>
        <fullName evidence="1">WH1 domain-containing protein</fullName>
    </recommendedName>
</protein>
<keyword evidence="3" id="KW-1185">Reference proteome</keyword>
<evidence type="ECO:0000259" key="1">
    <source>
        <dbReference type="PROSITE" id="PS50229"/>
    </source>
</evidence>